<proteinExistence type="predicted"/>
<keyword evidence="2" id="KW-1185">Reference proteome</keyword>
<dbReference type="EMBL" id="FCQH01000020">
    <property type="protein sequence ID" value="CVL07599.1"/>
    <property type="molecule type" value="Genomic_DNA"/>
</dbReference>
<organism evidence="1 2">
    <name type="scientific">Fusarium mangiferae</name>
    <name type="common">Mango malformation disease fungus</name>
    <dbReference type="NCBI Taxonomy" id="192010"/>
    <lineage>
        <taxon>Eukaryota</taxon>
        <taxon>Fungi</taxon>
        <taxon>Dikarya</taxon>
        <taxon>Ascomycota</taxon>
        <taxon>Pezizomycotina</taxon>
        <taxon>Sordariomycetes</taxon>
        <taxon>Hypocreomycetidae</taxon>
        <taxon>Hypocreales</taxon>
        <taxon>Nectriaceae</taxon>
        <taxon>Fusarium</taxon>
        <taxon>Fusarium fujikuroi species complex</taxon>
    </lineage>
</organism>
<protein>
    <submittedName>
        <fullName evidence="1">Uncharacterized protein</fullName>
    </submittedName>
</protein>
<dbReference type="VEuPathDB" id="FungiDB:FMAN_14478"/>
<dbReference type="RefSeq" id="XP_041690587.1">
    <property type="nucleotide sequence ID" value="XM_041825181.1"/>
</dbReference>
<dbReference type="GeneID" id="65093725"/>
<dbReference type="Proteomes" id="UP000184255">
    <property type="component" value="Unassembled WGS sequence"/>
</dbReference>
<dbReference type="AlphaFoldDB" id="A0A1L7UB09"/>
<reference evidence="2" key="1">
    <citation type="journal article" date="2016" name="Genome Biol. Evol.">
        <title>Comparative 'omics' of the Fusarium fujikuroi species complex highlights differences in genetic potential and metabolite synthesis.</title>
        <authorList>
            <person name="Niehaus E.-M."/>
            <person name="Muensterkoetter M."/>
            <person name="Proctor R.H."/>
            <person name="Brown D.W."/>
            <person name="Sharon A."/>
            <person name="Idan Y."/>
            <person name="Oren-Young L."/>
            <person name="Sieber C.M."/>
            <person name="Novak O."/>
            <person name="Pencik A."/>
            <person name="Tarkowska D."/>
            <person name="Hromadova K."/>
            <person name="Freeman S."/>
            <person name="Maymon M."/>
            <person name="Elazar M."/>
            <person name="Youssef S.A."/>
            <person name="El-Shabrawy E.S.M."/>
            <person name="Shalaby A.B.A."/>
            <person name="Houterman P."/>
            <person name="Brock N.L."/>
            <person name="Burkhardt I."/>
            <person name="Tsavkelova E.A."/>
            <person name="Dickschat J.S."/>
            <person name="Galuszka P."/>
            <person name="Gueldener U."/>
            <person name="Tudzynski B."/>
        </authorList>
    </citation>
    <scope>NUCLEOTIDE SEQUENCE [LARGE SCALE GENOMIC DNA]</scope>
    <source>
        <strain evidence="2">MRC7560</strain>
    </source>
</reference>
<gene>
    <name evidence="1" type="ORF">FMAN_14478</name>
</gene>
<sequence length="132" mass="14561">MPLCLLVPCSEPALFKRRPITHENDKEGTIITTISTMCIVKSAPRTCSNCEAEDHALTDTDLCEAVKEGKACPGETPIVLNKPWLCPACHANTARGTCYTEPYDYQPKTRQEVAKKETGSFADKVKKVFGKK</sequence>
<evidence type="ECO:0000313" key="2">
    <source>
        <dbReference type="Proteomes" id="UP000184255"/>
    </source>
</evidence>
<accession>A0A1L7UB09</accession>
<evidence type="ECO:0000313" key="1">
    <source>
        <dbReference type="EMBL" id="CVL07599.1"/>
    </source>
</evidence>
<comment type="caution">
    <text evidence="1">The sequence shown here is derived from an EMBL/GenBank/DDBJ whole genome shotgun (WGS) entry which is preliminary data.</text>
</comment>
<name>A0A1L7UB09_FUSMA</name>